<sequence>MRFSEHFHCLGCEKLLPENEASVLFRTGYYRVSHPLGCCQFCDGAGSGESTGKEHSITSAKDISQSRFAYYSISA</sequence>
<dbReference type="OrthoDB" id="2641051at2"/>
<dbReference type="Proteomes" id="UP000215145">
    <property type="component" value="Unassembled WGS sequence"/>
</dbReference>
<evidence type="ECO:0000313" key="1">
    <source>
        <dbReference type="EMBL" id="OXM13729.1"/>
    </source>
</evidence>
<organism evidence="1 2">
    <name type="scientific">Paenibacillus herberti</name>
    <dbReference type="NCBI Taxonomy" id="1619309"/>
    <lineage>
        <taxon>Bacteria</taxon>
        <taxon>Bacillati</taxon>
        <taxon>Bacillota</taxon>
        <taxon>Bacilli</taxon>
        <taxon>Bacillales</taxon>
        <taxon>Paenibacillaceae</taxon>
        <taxon>Paenibacillus</taxon>
    </lineage>
</organism>
<protein>
    <submittedName>
        <fullName evidence="1">Uncharacterized protein</fullName>
    </submittedName>
</protein>
<name>A0A229NVR7_9BACL</name>
<proteinExistence type="predicted"/>
<keyword evidence="2" id="KW-1185">Reference proteome</keyword>
<dbReference type="AlphaFoldDB" id="A0A229NVR7"/>
<evidence type="ECO:0000313" key="2">
    <source>
        <dbReference type="Proteomes" id="UP000215145"/>
    </source>
</evidence>
<accession>A0A229NVR7</accession>
<reference evidence="1 2" key="1">
    <citation type="submission" date="2017-07" db="EMBL/GenBank/DDBJ databases">
        <title>Paenibacillus herberti R33 genome sequencing and assembly.</title>
        <authorList>
            <person name="Su W."/>
        </authorList>
    </citation>
    <scope>NUCLEOTIDE SEQUENCE [LARGE SCALE GENOMIC DNA]</scope>
    <source>
        <strain evidence="1 2">R33</strain>
    </source>
</reference>
<dbReference type="RefSeq" id="WP_089526431.1">
    <property type="nucleotide sequence ID" value="NZ_NMUQ01000003.1"/>
</dbReference>
<dbReference type="EMBL" id="NMUQ01000003">
    <property type="protein sequence ID" value="OXM13729.1"/>
    <property type="molecule type" value="Genomic_DNA"/>
</dbReference>
<gene>
    <name evidence="1" type="ORF">CGZ75_22185</name>
</gene>
<comment type="caution">
    <text evidence="1">The sequence shown here is derived from an EMBL/GenBank/DDBJ whole genome shotgun (WGS) entry which is preliminary data.</text>
</comment>